<organism evidence="2 3">
    <name type="scientific">Rhodococcus artemisiae</name>
    <dbReference type="NCBI Taxonomy" id="714159"/>
    <lineage>
        <taxon>Bacteria</taxon>
        <taxon>Bacillati</taxon>
        <taxon>Actinomycetota</taxon>
        <taxon>Actinomycetes</taxon>
        <taxon>Mycobacteriales</taxon>
        <taxon>Nocardiaceae</taxon>
        <taxon>Rhodococcus</taxon>
    </lineage>
</organism>
<gene>
    <name evidence="2" type="ORF">Q7514_20205</name>
</gene>
<dbReference type="Proteomes" id="UP001336020">
    <property type="component" value="Unassembled WGS sequence"/>
</dbReference>
<dbReference type="Pfam" id="PF18726">
    <property type="entry name" value="HEPN_SAV_6107"/>
    <property type="match status" value="1"/>
</dbReference>
<dbReference type="EMBL" id="JAUTXY010000010">
    <property type="protein sequence ID" value="MEE2059848.1"/>
    <property type="molecule type" value="Genomic_DNA"/>
</dbReference>
<evidence type="ECO:0000313" key="3">
    <source>
        <dbReference type="Proteomes" id="UP001336020"/>
    </source>
</evidence>
<dbReference type="RefSeq" id="WP_330135057.1">
    <property type="nucleotide sequence ID" value="NZ_JAUTXY010000010.1"/>
</dbReference>
<keyword evidence="3" id="KW-1185">Reference proteome</keyword>
<evidence type="ECO:0000259" key="1">
    <source>
        <dbReference type="Pfam" id="PF18726"/>
    </source>
</evidence>
<name>A0ABU7LE75_9NOCA</name>
<evidence type="ECO:0000313" key="2">
    <source>
        <dbReference type="EMBL" id="MEE2059848.1"/>
    </source>
</evidence>
<sequence length="133" mass="14347">MSARAASLLRKADELLSGAAGADVPGERFRLSYLAALRGAGAVVAAAELRGLHRSKRRPATRNAWVLMMRADDTFAGWADYFADRSAARAAVEAGVQRVVDAEDASKFYDEVGRFLHDVENYLSAESGTGPRM</sequence>
<protein>
    <submittedName>
        <fullName evidence="2">SAV_6107 family HEPN domain-containing protein</fullName>
    </submittedName>
</protein>
<dbReference type="InterPro" id="IPR040891">
    <property type="entry name" value="HEPN_SAV_6107"/>
</dbReference>
<proteinExistence type="predicted"/>
<comment type="caution">
    <text evidence="2">The sequence shown here is derived from an EMBL/GenBank/DDBJ whole genome shotgun (WGS) entry which is preliminary data.</text>
</comment>
<reference evidence="2 3" key="1">
    <citation type="submission" date="2023-07" db="EMBL/GenBank/DDBJ databases">
        <authorList>
            <person name="Girao M."/>
            <person name="Carvalho M.F."/>
        </authorList>
    </citation>
    <scope>NUCLEOTIDE SEQUENCE [LARGE SCALE GENOMIC DNA]</scope>
    <source>
        <strain evidence="2 3">YIM65754</strain>
    </source>
</reference>
<feature type="domain" description="SAV-6107-like HEPN" evidence="1">
    <location>
        <begin position="19"/>
        <end position="120"/>
    </location>
</feature>
<accession>A0ABU7LE75</accession>